<protein>
    <submittedName>
        <fullName evidence="1">Uncharacterized protein</fullName>
    </submittedName>
</protein>
<comment type="caution">
    <text evidence="1">The sequence shown here is derived from an EMBL/GenBank/DDBJ whole genome shotgun (WGS) entry which is preliminary data.</text>
</comment>
<gene>
    <name evidence="1" type="ORF">S12H4_31049</name>
</gene>
<dbReference type="EMBL" id="BARW01018085">
    <property type="protein sequence ID" value="GAI94818.1"/>
    <property type="molecule type" value="Genomic_DNA"/>
</dbReference>
<reference evidence="1" key="1">
    <citation type="journal article" date="2014" name="Front. Microbiol.">
        <title>High frequency of phylogenetically diverse reductive dehalogenase-homologous genes in deep subseafloor sedimentary metagenomes.</title>
        <authorList>
            <person name="Kawai M."/>
            <person name="Futagami T."/>
            <person name="Toyoda A."/>
            <person name="Takaki Y."/>
            <person name="Nishi S."/>
            <person name="Hori S."/>
            <person name="Arai W."/>
            <person name="Tsubouchi T."/>
            <person name="Morono Y."/>
            <person name="Uchiyama I."/>
            <person name="Ito T."/>
            <person name="Fujiyama A."/>
            <person name="Inagaki F."/>
            <person name="Takami H."/>
        </authorList>
    </citation>
    <scope>NUCLEOTIDE SEQUENCE</scope>
    <source>
        <strain evidence="1">Expedition CK06-06</strain>
    </source>
</reference>
<evidence type="ECO:0000313" key="1">
    <source>
        <dbReference type="EMBL" id="GAI94818.1"/>
    </source>
</evidence>
<accession>X1SPE7</accession>
<sequence length="66" mass="7707">MSFLPKFLLKIVKAVPTSEEKAGNMTIIIQRPYFQLEKELHSVFKGERDVKINFLSPINYGFNLYN</sequence>
<proteinExistence type="predicted"/>
<name>X1SPE7_9ZZZZ</name>
<dbReference type="AlphaFoldDB" id="X1SPE7"/>
<organism evidence="1">
    <name type="scientific">marine sediment metagenome</name>
    <dbReference type="NCBI Taxonomy" id="412755"/>
    <lineage>
        <taxon>unclassified sequences</taxon>
        <taxon>metagenomes</taxon>
        <taxon>ecological metagenomes</taxon>
    </lineage>
</organism>